<evidence type="ECO:0000256" key="2">
    <source>
        <dbReference type="ARBA" id="ARBA00004653"/>
    </source>
</evidence>
<keyword evidence="6" id="KW-0967">Endosome</keyword>
<evidence type="ECO:0000256" key="9">
    <source>
        <dbReference type="ARBA" id="ARBA00023136"/>
    </source>
</evidence>
<evidence type="ECO:0000313" key="11">
    <source>
        <dbReference type="EMBL" id="KAF5795387.1"/>
    </source>
</evidence>
<dbReference type="InterPro" id="IPR004240">
    <property type="entry name" value="EMP70"/>
</dbReference>
<dbReference type="OrthoDB" id="1698999at2759"/>
<feature type="transmembrane region" description="Helical" evidence="10">
    <location>
        <begin position="472"/>
        <end position="496"/>
    </location>
</feature>
<dbReference type="GO" id="GO:0000139">
    <property type="term" value="C:Golgi membrane"/>
    <property type="evidence" value="ECO:0007669"/>
    <property type="project" value="UniProtKB-SubCell"/>
</dbReference>
<dbReference type="PANTHER" id="PTHR10766">
    <property type="entry name" value="TRANSMEMBRANE 9 SUPERFAMILY PROTEIN"/>
    <property type="match status" value="1"/>
</dbReference>
<feature type="transmembrane region" description="Helical" evidence="10">
    <location>
        <begin position="390"/>
        <end position="414"/>
    </location>
</feature>
<comment type="similarity">
    <text evidence="3 10">Belongs to the nonaspanin (TM9SF) (TC 9.A.2) family.</text>
</comment>
<evidence type="ECO:0000313" key="12">
    <source>
        <dbReference type="EMBL" id="OTG18567.1"/>
    </source>
</evidence>
<protein>
    <recommendedName>
        <fullName evidence="10">Transmembrane 9 superfamily member</fullName>
    </recommendedName>
</protein>
<feature type="chain" id="PRO_5011829728" description="Transmembrane 9 superfamily member" evidence="10">
    <location>
        <begin position="21"/>
        <end position="627"/>
    </location>
</feature>
<feature type="transmembrane region" description="Helical" evidence="10">
    <location>
        <begin position="353"/>
        <end position="378"/>
    </location>
</feature>
<keyword evidence="7 10" id="KW-1133">Transmembrane helix</keyword>
<evidence type="ECO:0000256" key="7">
    <source>
        <dbReference type="ARBA" id="ARBA00022989"/>
    </source>
</evidence>
<dbReference type="GO" id="GO:0016020">
    <property type="term" value="C:membrane"/>
    <property type="evidence" value="ECO:0000318"/>
    <property type="project" value="GO_Central"/>
</dbReference>
<dbReference type="GO" id="GO:0010008">
    <property type="term" value="C:endosome membrane"/>
    <property type="evidence" value="ECO:0007669"/>
    <property type="project" value="UniProtKB-SubCell"/>
</dbReference>
<evidence type="ECO:0000256" key="10">
    <source>
        <dbReference type="RuleBase" id="RU363079"/>
    </source>
</evidence>
<evidence type="ECO:0000256" key="6">
    <source>
        <dbReference type="ARBA" id="ARBA00022753"/>
    </source>
</evidence>
<keyword evidence="5 10" id="KW-0732">Signal</keyword>
<evidence type="ECO:0000256" key="5">
    <source>
        <dbReference type="ARBA" id="ARBA00022729"/>
    </source>
</evidence>
<comment type="subcellular location">
    <subcellularLocation>
        <location evidence="1">Endosome membrane</location>
        <topology evidence="1">Multi-pass membrane protein</topology>
    </subcellularLocation>
    <subcellularLocation>
        <location evidence="2">Golgi apparatus membrane</location>
        <topology evidence="2">Multi-pass membrane protein</topology>
    </subcellularLocation>
</comment>
<name>A0A251U5D8_HELAN</name>
<evidence type="ECO:0000313" key="13">
    <source>
        <dbReference type="Proteomes" id="UP000215914"/>
    </source>
</evidence>
<keyword evidence="13" id="KW-1185">Reference proteome</keyword>
<evidence type="ECO:0000256" key="3">
    <source>
        <dbReference type="ARBA" id="ARBA00005227"/>
    </source>
</evidence>
<proteinExistence type="inferred from homology"/>
<evidence type="ECO:0000256" key="4">
    <source>
        <dbReference type="ARBA" id="ARBA00022692"/>
    </source>
</evidence>
<feature type="transmembrane region" description="Helical" evidence="10">
    <location>
        <begin position="550"/>
        <end position="570"/>
    </location>
</feature>
<reference evidence="11 13" key="1">
    <citation type="journal article" date="2017" name="Nature">
        <title>The sunflower genome provides insights into oil metabolism, flowering and Asterid evolution.</title>
        <authorList>
            <person name="Badouin H."/>
            <person name="Gouzy J."/>
            <person name="Grassa C.J."/>
            <person name="Murat F."/>
            <person name="Staton S.E."/>
            <person name="Cottret L."/>
            <person name="Lelandais-Briere C."/>
            <person name="Owens G.L."/>
            <person name="Carrere S."/>
            <person name="Mayjonade B."/>
            <person name="Legrand L."/>
            <person name="Gill N."/>
            <person name="Kane N.C."/>
            <person name="Bowers J.E."/>
            <person name="Hubner S."/>
            <person name="Bellec A."/>
            <person name="Berard A."/>
            <person name="Berges H."/>
            <person name="Blanchet N."/>
            <person name="Boniface M.C."/>
            <person name="Brunel D."/>
            <person name="Catrice O."/>
            <person name="Chaidir N."/>
            <person name="Claudel C."/>
            <person name="Donnadieu C."/>
            <person name="Faraut T."/>
            <person name="Fievet G."/>
            <person name="Helmstetter N."/>
            <person name="King M."/>
            <person name="Knapp S.J."/>
            <person name="Lai Z."/>
            <person name="Le Paslier M.C."/>
            <person name="Lippi Y."/>
            <person name="Lorenzon L."/>
            <person name="Mandel J.R."/>
            <person name="Marage G."/>
            <person name="Marchand G."/>
            <person name="Marquand E."/>
            <person name="Bret-Mestries E."/>
            <person name="Morien E."/>
            <person name="Nambeesan S."/>
            <person name="Nguyen T."/>
            <person name="Pegot-Espagnet P."/>
            <person name="Pouilly N."/>
            <person name="Raftis F."/>
            <person name="Sallet E."/>
            <person name="Schiex T."/>
            <person name="Thomas J."/>
            <person name="Vandecasteele C."/>
            <person name="Vares D."/>
            <person name="Vear F."/>
            <person name="Vautrin S."/>
            <person name="Crespi M."/>
            <person name="Mangin B."/>
            <person name="Burke J.M."/>
            <person name="Salse J."/>
            <person name="Munos S."/>
            <person name="Vincourt P."/>
            <person name="Rieseberg L.H."/>
            <person name="Langlade N.B."/>
        </authorList>
    </citation>
    <scope>NUCLEOTIDE SEQUENCE [LARGE SCALE GENOMIC DNA]</scope>
    <source>
        <strain evidence="13">cv. SF193</strain>
        <tissue evidence="11">Leaves</tissue>
    </source>
</reference>
<feature type="transmembrane region" description="Helical" evidence="10">
    <location>
        <begin position="320"/>
        <end position="347"/>
    </location>
</feature>
<evidence type="ECO:0000256" key="8">
    <source>
        <dbReference type="ARBA" id="ARBA00023034"/>
    </source>
</evidence>
<reference evidence="11" key="3">
    <citation type="submission" date="2020-06" db="EMBL/GenBank/DDBJ databases">
        <title>Helianthus annuus Genome sequencing and assembly Release 2.</title>
        <authorList>
            <person name="Gouzy J."/>
            <person name="Langlade N."/>
            <person name="Munos S."/>
        </authorList>
    </citation>
    <scope>NUCLEOTIDE SEQUENCE</scope>
    <source>
        <tissue evidence="11">Leaves</tissue>
    </source>
</reference>
<keyword evidence="9 10" id="KW-0472">Membrane</keyword>
<accession>A0A251U5D8</accession>
<feature type="transmembrane region" description="Helical" evidence="10">
    <location>
        <begin position="516"/>
        <end position="538"/>
    </location>
</feature>
<evidence type="ECO:0000256" key="1">
    <source>
        <dbReference type="ARBA" id="ARBA00004337"/>
    </source>
</evidence>
<dbReference type="Pfam" id="PF02990">
    <property type="entry name" value="EMP70"/>
    <property type="match status" value="1"/>
</dbReference>
<dbReference type="GO" id="GO:0072657">
    <property type="term" value="P:protein localization to membrane"/>
    <property type="evidence" value="ECO:0000318"/>
    <property type="project" value="GO_Central"/>
</dbReference>
<gene>
    <name evidence="12" type="ORF">HannXRQ_Chr08g0224461</name>
    <name evidence="11" type="ORF">HanXRQr2_Chr08g0339081</name>
</gene>
<reference evidence="12" key="2">
    <citation type="submission" date="2017-02" db="EMBL/GenBank/DDBJ databases">
        <title>Sunflower complete genome.</title>
        <authorList>
            <person name="Langlade N."/>
            <person name="Munos S."/>
        </authorList>
    </citation>
    <scope>NUCLEOTIDE SEQUENCE [LARGE SCALE GENOMIC DNA]</scope>
    <source>
        <tissue evidence="12">Leaves</tissue>
    </source>
</reference>
<dbReference type="AlphaFoldDB" id="A0A251U5D8"/>
<dbReference type="EMBL" id="MNCJ02000323">
    <property type="protein sequence ID" value="KAF5795387.1"/>
    <property type="molecule type" value="Genomic_DNA"/>
</dbReference>
<dbReference type="EMBL" id="CM007897">
    <property type="protein sequence ID" value="OTG18567.1"/>
    <property type="molecule type" value="Genomic_DNA"/>
</dbReference>
<feature type="transmembrane region" description="Helical" evidence="10">
    <location>
        <begin position="426"/>
        <end position="446"/>
    </location>
</feature>
<feature type="signal peptide" evidence="10">
    <location>
        <begin position="1"/>
        <end position="20"/>
    </location>
</feature>
<keyword evidence="4 10" id="KW-0812">Transmembrane</keyword>
<dbReference type="Proteomes" id="UP000215914">
    <property type="component" value="Chromosome 8"/>
</dbReference>
<feature type="transmembrane region" description="Helical" evidence="10">
    <location>
        <begin position="253"/>
        <end position="275"/>
    </location>
</feature>
<keyword evidence="8" id="KW-0333">Golgi apparatus</keyword>
<feature type="transmembrane region" description="Helical" evidence="10">
    <location>
        <begin position="590"/>
        <end position="617"/>
    </location>
</feature>
<dbReference type="InParanoid" id="A0A251U5D8"/>
<sequence length="627" mass="71579">MYLYVLISLFLCQTPQSSYCLLPQLTGMVGLSKIPFVTLLLIFLGTQVNSDAYGHRYSIGDVVPIYANKVGPYSNRWEKYNYYDFPFCSPDSVHEKDNIGRMLTGESLVSTPFMIGFRVNKEHELSCKKRLNKSDVSLFRSMIKKGYQMQLYYDDLPIWGLIGSVERNYTDENKNKYFLYKHFKFGISYNKDRVFGVGLKEDPSSMVDVTNDMETDVDFTYSIYWGETKGKFEERLNDYSPSSILPLHINAHIHSIATSCFTIFIVIICLVIVIYTRFLHKDISRYTCDVEEAEVINNQEQKGWKNIHGDVFRFPEHKSLLSAALGSGTQLLALIVIILVLGVMGVFQPFVQVVFLKALVIIYAVTSVVSGYTTASFYHQLKGTTWIKNVLLTGGLYFVPVFLTFSVNAIFAVYNGQTDTFPLNSIITLFIVWIFLATPLLILGGIMGKNRASDFQAPCRTAKGPKKALKLVWYKGIIPQMVLAGFLPFSVIKIQIYDNLSAVWGHGIYTFYNSMAIMFVLLLIMTSLVSVMLTSFQLAVEDHEWWWRSFFNGGSTGLYVYGYGIYYYFYYYFLSDMNRDMNSFVPSFCFFGYMSCLAYGMFLALGTVGFCASLLFVRHIYTSVKCD</sequence>
<organism evidence="12 13">
    <name type="scientific">Helianthus annuus</name>
    <name type="common">Common sunflower</name>
    <dbReference type="NCBI Taxonomy" id="4232"/>
    <lineage>
        <taxon>Eukaryota</taxon>
        <taxon>Viridiplantae</taxon>
        <taxon>Streptophyta</taxon>
        <taxon>Embryophyta</taxon>
        <taxon>Tracheophyta</taxon>
        <taxon>Spermatophyta</taxon>
        <taxon>Magnoliopsida</taxon>
        <taxon>eudicotyledons</taxon>
        <taxon>Gunneridae</taxon>
        <taxon>Pentapetalae</taxon>
        <taxon>asterids</taxon>
        <taxon>campanulids</taxon>
        <taxon>Asterales</taxon>
        <taxon>Asteraceae</taxon>
        <taxon>Asteroideae</taxon>
        <taxon>Heliantheae alliance</taxon>
        <taxon>Heliantheae</taxon>
        <taxon>Helianthus</taxon>
    </lineage>
</organism>
<dbReference type="PANTHER" id="PTHR10766:SF180">
    <property type="entry name" value="TRANSMEMBRANE 9 SUPERFAMILY MEMBER"/>
    <property type="match status" value="1"/>
</dbReference>
<dbReference type="Gramene" id="mRNA:HanXRQr2_Chr08g0339081">
    <property type="protein sequence ID" value="mRNA:HanXRQr2_Chr08g0339081"/>
    <property type="gene ID" value="HanXRQr2_Chr08g0339081"/>
</dbReference>